<organism evidence="2 3">
    <name type="scientific">Alkalibacterium kapii</name>
    <dbReference type="NCBI Taxonomy" id="426704"/>
    <lineage>
        <taxon>Bacteria</taxon>
        <taxon>Bacillati</taxon>
        <taxon>Bacillota</taxon>
        <taxon>Bacilli</taxon>
        <taxon>Lactobacillales</taxon>
        <taxon>Carnobacteriaceae</taxon>
        <taxon>Alkalibacterium</taxon>
    </lineage>
</organism>
<dbReference type="EMBL" id="BJUY01000005">
    <property type="protein sequence ID" value="GEK91029.1"/>
    <property type="molecule type" value="Genomic_DNA"/>
</dbReference>
<reference evidence="2 3" key="1">
    <citation type="submission" date="2019-07" db="EMBL/GenBank/DDBJ databases">
        <title>Whole genome shotgun sequence of Alkalibacterium kapii NBRC 103247.</title>
        <authorList>
            <person name="Hosoyama A."/>
            <person name="Uohara A."/>
            <person name="Ohji S."/>
            <person name="Ichikawa N."/>
        </authorList>
    </citation>
    <scope>NUCLEOTIDE SEQUENCE [LARGE SCALE GENOMIC DNA]</scope>
    <source>
        <strain evidence="2 3">NBRC 103247</strain>
    </source>
</reference>
<feature type="domain" description="Transposase DDE" evidence="1">
    <location>
        <begin position="8"/>
        <end position="111"/>
    </location>
</feature>
<dbReference type="Proteomes" id="UP000321662">
    <property type="component" value="Unassembled WGS sequence"/>
</dbReference>
<evidence type="ECO:0000313" key="2">
    <source>
        <dbReference type="EMBL" id="GEK91029.1"/>
    </source>
</evidence>
<dbReference type="AlphaFoldDB" id="A0A511AS47"/>
<comment type="caution">
    <text evidence="2">The sequence shown here is derived from an EMBL/GenBank/DDBJ whole genome shotgun (WGS) entry which is preliminary data.</text>
</comment>
<dbReference type="InterPro" id="IPR025668">
    <property type="entry name" value="Tnp_DDE_dom"/>
</dbReference>
<gene>
    <name evidence="2" type="ORF">AKA01nite_06510</name>
</gene>
<evidence type="ECO:0000313" key="3">
    <source>
        <dbReference type="Proteomes" id="UP000321662"/>
    </source>
</evidence>
<accession>A0A511AS47</accession>
<protein>
    <recommendedName>
        <fullName evidence="1">Transposase DDE domain-containing protein</fullName>
    </recommendedName>
</protein>
<sequence length="111" mass="12339">MISLHKNQVKFNANITISHTGGRLSSDSGLVLVKEVIDTFQFSDLSQSLLDIKDNRAYFTHDNLAILEQLIMQLIAGYSADSSANLLRRNPVFQVVLGKKQLASQSSISRF</sequence>
<evidence type="ECO:0000259" key="1">
    <source>
        <dbReference type="Pfam" id="PF13701"/>
    </source>
</evidence>
<dbReference type="Pfam" id="PF13701">
    <property type="entry name" value="DDE_Tnp_1_4"/>
    <property type="match status" value="1"/>
</dbReference>
<keyword evidence="3" id="KW-1185">Reference proteome</keyword>
<name>A0A511AS47_9LACT</name>
<proteinExistence type="predicted"/>